<protein>
    <submittedName>
        <fullName evidence="2">Uncharacterized protein</fullName>
    </submittedName>
</protein>
<dbReference type="AlphaFoldDB" id="A0A8T0GUU4"/>
<comment type="caution">
    <text evidence="2">The sequence shown here is derived from an EMBL/GenBank/DDBJ whole genome shotgun (WGS) entry which is preliminary data.</text>
</comment>
<evidence type="ECO:0000256" key="1">
    <source>
        <dbReference type="SAM" id="MobiDB-lite"/>
    </source>
</evidence>
<sequence>MINFQFVSVTNIVTTTSPSCHKKRVAVGGGAGRGPHLHSFSNM</sequence>
<evidence type="ECO:0000313" key="2">
    <source>
        <dbReference type="EMBL" id="KAG0563456.1"/>
    </source>
</evidence>
<accession>A0A8T0GUU4</accession>
<keyword evidence="3" id="KW-1185">Reference proteome</keyword>
<dbReference type="EMBL" id="CM026429">
    <property type="protein sequence ID" value="KAG0563456.1"/>
    <property type="molecule type" value="Genomic_DNA"/>
</dbReference>
<name>A0A8T0GUU4_CERPU</name>
<evidence type="ECO:0000313" key="3">
    <source>
        <dbReference type="Proteomes" id="UP000822688"/>
    </source>
</evidence>
<proteinExistence type="predicted"/>
<organism evidence="2 3">
    <name type="scientific">Ceratodon purpureus</name>
    <name type="common">Fire moss</name>
    <name type="synonym">Dicranum purpureum</name>
    <dbReference type="NCBI Taxonomy" id="3225"/>
    <lineage>
        <taxon>Eukaryota</taxon>
        <taxon>Viridiplantae</taxon>
        <taxon>Streptophyta</taxon>
        <taxon>Embryophyta</taxon>
        <taxon>Bryophyta</taxon>
        <taxon>Bryophytina</taxon>
        <taxon>Bryopsida</taxon>
        <taxon>Dicranidae</taxon>
        <taxon>Pseudoditrichales</taxon>
        <taxon>Ditrichaceae</taxon>
        <taxon>Ceratodon</taxon>
    </lineage>
</organism>
<dbReference type="Proteomes" id="UP000822688">
    <property type="component" value="Chromosome 8"/>
</dbReference>
<reference evidence="2" key="1">
    <citation type="submission" date="2020-06" db="EMBL/GenBank/DDBJ databases">
        <title>WGS assembly of Ceratodon purpureus strain R40.</title>
        <authorList>
            <person name="Carey S.B."/>
            <person name="Jenkins J."/>
            <person name="Shu S."/>
            <person name="Lovell J.T."/>
            <person name="Sreedasyam A."/>
            <person name="Maumus F."/>
            <person name="Tiley G.P."/>
            <person name="Fernandez-Pozo N."/>
            <person name="Barry K."/>
            <person name="Chen C."/>
            <person name="Wang M."/>
            <person name="Lipzen A."/>
            <person name="Daum C."/>
            <person name="Saski C.A."/>
            <person name="Payton A.C."/>
            <person name="Mcbreen J.C."/>
            <person name="Conrad R.E."/>
            <person name="Kollar L.M."/>
            <person name="Olsson S."/>
            <person name="Huttunen S."/>
            <person name="Landis J.B."/>
            <person name="Wickett N.J."/>
            <person name="Johnson M.G."/>
            <person name="Rensing S.A."/>
            <person name="Grimwood J."/>
            <person name="Schmutz J."/>
            <person name="Mcdaniel S.F."/>
        </authorList>
    </citation>
    <scope>NUCLEOTIDE SEQUENCE</scope>
    <source>
        <strain evidence="2">R40</strain>
    </source>
</reference>
<feature type="region of interest" description="Disordered" evidence="1">
    <location>
        <begin position="24"/>
        <end position="43"/>
    </location>
</feature>
<gene>
    <name evidence="2" type="ORF">KC19_8G033000</name>
</gene>